<dbReference type="PANTHER" id="PTHR42844">
    <property type="entry name" value="DIHYDRONEOPTERIN ALDOLASE 1-RELATED"/>
    <property type="match status" value="1"/>
</dbReference>
<dbReference type="KEGG" id="vg:36841188"/>
<evidence type="ECO:0000256" key="5">
    <source>
        <dbReference type="ARBA" id="ARBA00022909"/>
    </source>
</evidence>
<dbReference type="SMART" id="SM00905">
    <property type="entry name" value="FolB"/>
    <property type="match status" value="1"/>
</dbReference>
<dbReference type="Gene3D" id="3.30.1130.10">
    <property type="match status" value="1"/>
</dbReference>
<dbReference type="RefSeq" id="YP_009480729.1">
    <property type="nucleotide sequence ID" value="NC_037665.1"/>
</dbReference>
<organism evidence="9">
    <name type="scientific">Pandoravirus macleodensis</name>
    <dbReference type="NCBI Taxonomy" id="2107707"/>
    <lineage>
        <taxon>Viruses</taxon>
        <taxon>Pandoravirus</taxon>
    </lineage>
</organism>
<evidence type="ECO:0000313" key="9">
    <source>
        <dbReference type="EMBL" id="AVK76733.1"/>
    </source>
</evidence>
<dbReference type="PANTHER" id="PTHR42844:SF1">
    <property type="entry name" value="DIHYDRONEOPTERIN ALDOLASE 1-RELATED"/>
    <property type="match status" value="1"/>
</dbReference>
<comment type="catalytic activity">
    <reaction evidence="1">
        <text>7,8-dihydroneopterin = 6-hydroxymethyl-7,8-dihydropterin + glycolaldehyde</text>
        <dbReference type="Rhea" id="RHEA:10540"/>
        <dbReference type="ChEBI" id="CHEBI:17001"/>
        <dbReference type="ChEBI" id="CHEBI:17071"/>
        <dbReference type="ChEBI" id="CHEBI:44841"/>
        <dbReference type="EC" id="4.1.2.25"/>
    </reaction>
</comment>
<dbReference type="NCBIfam" id="TIGR00526">
    <property type="entry name" value="folB_dom"/>
    <property type="match status" value="1"/>
</dbReference>
<dbReference type="GeneID" id="36841188"/>
<gene>
    <name evidence="9" type="ORF">pmac_cds_45</name>
</gene>
<dbReference type="EC" id="4.1.2.25" evidence="4"/>
<evidence type="ECO:0000256" key="2">
    <source>
        <dbReference type="ARBA" id="ARBA00005013"/>
    </source>
</evidence>
<sequence>MSTTTKGTYTIGFEALTIECIIGINDSERVTPQPLVIDLHARLRQKGESEIGAPANDEEREDDTKAAIVINYSALAACCRRVVVEGRFGLLETAARRIADGVMHEYGQQVKWVRVHLRKPKALPDAVATVSYEIAL</sequence>
<dbReference type="InterPro" id="IPR006157">
    <property type="entry name" value="FolB_dom"/>
</dbReference>
<dbReference type="EMBL" id="MG011691">
    <property type="protein sequence ID" value="AVK76733.1"/>
    <property type="molecule type" value="Genomic_DNA"/>
</dbReference>
<feature type="domain" description="Dihydroneopterin aldolase/epimerase" evidence="8">
    <location>
        <begin position="11"/>
        <end position="136"/>
    </location>
</feature>
<evidence type="ECO:0000256" key="6">
    <source>
        <dbReference type="ARBA" id="ARBA00023239"/>
    </source>
</evidence>
<proteinExistence type="inferred from homology"/>
<keyword evidence="6" id="KW-0456">Lyase</keyword>
<dbReference type="InterPro" id="IPR006156">
    <property type="entry name" value="Dihydroneopterin_aldolase"/>
</dbReference>
<evidence type="ECO:0000259" key="8">
    <source>
        <dbReference type="SMART" id="SM00905"/>
    </source>
</evidence>
<accession>A0A2U7UE73</accession>
<protein>
    <recommendedName>
        <fullName evidence="4">dihydroneopterin aldolase</fullName>
        <ecNumber evidence="4">4.1.2.25</ecNumber>
    </recommendedName>
    <alternativeName>
        <fullName evidence="7">7,8-dihydroneopterin aldolase</fullName>
    </alternativeName>
</protein>
<dbReference type="GO" id="GO:0004150">
    <property type="term" value="F:dihydroneopterin aldolase activity"/>
    <property type="evidence" value="ECO:0007669"/>
    <property type="project" value="UniProtKB-EC"/>
</dbReference>
<evidence type="ECO:0000256" key="4">
    <source>
        <dbReference type="ARBA" id="ARBA00013043"/>
    </source>
</evidence>
<evidence type="ECO:0000256" key="1">
    <source>
        <dbReference type="ARBA" id="ARBA00001353"/>
    </source>
</evidence>
<comment type="similarity">
    <text evidence="3">Belongs to the DHNA family.</text>
</comment>
<dbReference type="Pfam" id="PF02152">
    <property type="entry name" value="FolB"/>
    <property type="match status" value="1"/>
</dbReference>
<comment type="pathway">
    <text evidence="2">Cofactor biosynthesis; tetrahydrofolate biosynthesis; 2-amino-4-hydroxy-6-hydroxymethyl-7,8-dihydropteridine diphosphate from 7,8-dihydroneopterin triphosphate: step 3/4.</text>
</comment>
<name>A0A2U7UE73_9VIRU</name>
<dbReference type="GO" id="GO:0046656">
    <property type="term" value="P:folic acid biosynthetic process"/>
    <property type="evidence" value="ECO:0007669"/>
    <property type="project" value="UniProtKB-KW"/>
</dbReference>
<dbReference type="InterPro" id="IPR043133">
    <property type="entry name" value="GTP-CH-I_C/QueF"/>
</dbReference>
<evidence type="ECO:0000256" key="7">
    <source>
        <dbReference type="ARBA" id="ARBA00032903"/>
    </source>
</evidence>
<reference evidence="9" key="1">
    <citation type="journal article" date="2018" name="Nat. Commun.">
        <title>Diversity and evolution of the emerging Pandoraviridae family.</title>
        <authorList>
            <person name="Legendre M."/>
            <person name="Fabre E."/>
            <person name="Poirot O."/>
            <person name="Jeudy S."/>
            <person name="Lartigue A."/>
            <person name="Alempic J.M."/>
            <person name="Beucher L."/>
            <person name="Philippe N."/>
            <person name="Bertaux L."/>
            <person name="Christo-Foroux E."/>
            <person name="Labadie K."/>
            <person name="Coute Y."/>
            <person name="Abergel C."/>
            <person name="Claverie J.M."/>
        </authorList>
    </citation>
    <scope>NUCLEOTIDE SEQUENCE [LARGE SCALE GENOMIC DNA]</scope>
    <source>
        <strain evidence="9">Macleodensis</strain>
    </source>
</reference>
<evidence type="ECO:0000256" key="3">
    <source>
        <dbReference type="ARBA" id="ARBA00005708"/>
    </source>
</evidence>
<keyword evidence="5" id="KW-0289">Folate biosynthesis</keyword>
<dbReference type="Proteomes" id="UP000249758">
    <property type="component" value="Segment"/>
</dbReference>
<dbReference type="SUPFAM" id="SSF55620">
    <property type="entry name" value="Tetrahydrobiopterin biosynthesis enzymes-like"/>
    <property type="match status" value="1"/>
</dbReference>